<name>A0A645FZ40_9ZZZZ</name>
<evidence type="ECO:0000313" key="1">
    <source>
        <dbReference type="EMBL" id="MPN19186.1"/>
    </source>
</evidence>
<comment type="caution">
    <text evidence="1">The sequence shown here is derived from an EMBL/GenBank/DDBJ whole genome shotgun (WGS) entry which is preliminary data.</text>
</comment>
<accession>A0A645FZ40</accession>
<gene>
    <name evidence="1" type="ORF">SDC9_166552</name>
</gene>
<dbReference type="EMBL" id="VSSQ01066695">
    <property type="protein sequence ID" value="MPN19186.1"/>
    <property type="molecule type" value="Genomic_DNA"/>
</dbReference>
<dbReference type="AlphaFoldDB" id="A0A645FZ40"/>
<reference evidence="1" key="1">
    <citation type="submission" date="2019-08" db="EMBL/GenBank/DDBJ databases">
        <authorList>
            <person name="Kucharzyk K."/>
            <person name="Murdoch R.W."/>
            <person name="Higgins S."/>
            <person name="Loffler F."/>
        </authorList>
    </citation>
    <scope>NUCLEOTIDE SEQUENCE</scope>
</reference>
<organism evidence="1">
    <name type="scientific">bioreactor metagenome</name>
    <dbReference type="NCBI Taxonomy" id="1076179"/>
    <lineage>
        <taxon>unclassified sequences</taxon>
        <taxon>metagenomes</taxon>
        <taxon>ecological metagenomes</taxon>
    </lineage>
</organism>
<protein>
    <submittedName>
        <fullName evidence="1">Uncharacterized protein</fullName>
    </submittedName>
</protein>
<proteinExistence type="predicted"/>
<sequence length="66" mass="7258">MKKAVILYGKVVGIYEYGEQGIQLIGLPNEAILYDCSNLDVKINDDFVDGNFTREGVPVAIIQPAE</sequence>